<evidence type="ECO:0000256" key="1">
    <source>
        <dbReference type="ARBA" id="ARBA00004141"/>
    </source>
</evidence>
<dbReference type="Gene3D" id="1.20.120.350">
    <property type="entry name" value="Voltage-gated potassium channels. Chain C"/>
    <property type="match status" value="1"/>
</dbReference>
<feature type="transmembrane region" description="Helical" evidence="12">
    <location>
        <begin position="12"/>
        <end position="33"/>
    </location>
</feature>
<evidence type="ECO:0000259" key="13">
    <source>
        <dbReference type="Pfam" id="PF00520"/>
    </source>
</evidence>
<organism evidence="14 15">
    <name type="scientific">Roseiconus lacunae</name>
    <dbReference type="NCBI Taxonomy" id="2605694"/>
    <lineage>
        <taxon>Bacteria</taxon>
        <taxon>Pseudomonadati</taxon>
        <taxon>Planctomycetota</taxon>
        <taxon>Planctomycetia</taxon>
        <taxon>Pirellulales</taxon>
        <taxon>Pirellulaceae</taxon>
        <taxon>Roseiconus</taxon>
    </lineage>
</organism>
<dbReference type="EMBL" id="JASZZN010000024">
    <property type="protein sequence ID" value="MDM4018643.1"/>
    <property type="molecule type" value="Genomic_DNA"/>
</dbReference>
<evidence type="ECO:0000256" key="12">
    <source>
        <dbReference type="SAM" id="Phobius"/>
    </source>
</evidence>
<keyword evidence="8 12" id="KW-1133">Transmembrane helix</keyword>
<keyword evidence="10 12" id="KW-0472">Membrane</keyword>
<keyword evidence="2" id="KW-0813">Transport</keyword>
<evidence type="ECO:0000256" key="5">
    <source>
        <dbReference type="ARBA" id="ARBA00022826"/>
    </source>
</evidence>
<evidence type="ECO:0000256" key="4">
    <source>
        <dbReference type="ARBA" id="ARBA00022692"/>
    </source>
</evidence>
<keyword evidence="15" id="KW-1185">Reference proteome</keyword>
<dbReference type="SUPFAM" id="SSF81324">
    <property type="entry name" value="Voltage-gated potassium channels"/>
    <property type="match status" value="1"/>
</dbReference>
<feature type="transmembrane region" description="Helical" evidence="12">
    <location>
        <begin position="216"/>
        <end position="238"/>
    </location>
</feature>
<dbReference type="InterPro" id="IPR027359">
    <property type="entry name" value="Volt_channel_dom_sf"/>
</dbReference>
<dbReference type="RefSeq" id="WP_230778576.1">
    <property type="nucleotide sequence ID" value="NZ_CP141221.1"/>
</dbReference>
<dbReference type="InterPro" id="IPR005821">
    <property type="entry name" value="Ion_trans_dom"/>
</dbReference>
<keyword evidence="5" id="KW-0631">Potassium channel</keyword>
<keyword evidence="4 12" id="KW-0812">Transmembrane</keyword>
<evidence type="ECO:0000256" key="6">
    <source>
        <dbReference type="ARBA" id="ARBA00022882"/>
    </source>
</evidence>
<dbReference type="InterPro" id="IPR028325">
    <property type="entry name" value="VG_K_chnl"/>
</dbReference>
<gene>
    <name evidence="14" type="ORF">QTN89_24535</name>
</gene>
<keyword evidence="3" id="KW-0633">Potassium transport</keyword>
<evidence type="ECO:0000256" key="9">
    <source>
        <dbReference type="ARBA" id="ARBA00023065"/>
    </source>
</evidence>
<evidence type="ECO:0000313" key="14">
    <source>
        <dbReference type="EMBL" id="MDM4018643.1"/>
    </source>
</evidence>
<feature type="transmembrane region" description="Helical" evidence="12">
    <location>
        <begin position="45"/>
        <end position="64"/>
    </location>
</feature>
<comment type="subcellular location">
    <subcellularLocation>
        <location evidence="1">Membrane</location>
        <topology evidence="1">Multi-pass membrane protein</topology>
    </subcellularLocation>
</comment>
<proteinExistence type="predicted"/>
<dbReference type="PANTHER" id="PTHR11537">
    <property type="entry name" value="VOLTAGE-GATED POTASSIUM CHANNEL"/>
    <property type="match status" value="1"/>
</dbReference>
<protein>
    <submittedName>
        <fullName evidence="14">Ion transporter</fullName>
    </submittedName>
</protein>
<keyword evidence="6" id="KW-0851">Voltage-gated channel</keyword>
<feature type="transmembrane region" description="Helical" evidence="12">
    <location>
        <begin position="76"/>
        <end position="98"/>
    </location>
</feature>
<dbReference type="Gene3D" id="1.10.287.70">
    <property type="match status" value="1"/>
</dbReference>
<keyword evidence="7" id="KW-0630">Potassium</keyword>
<evidence type="ECO:0000256" key="3">
    <source>
        <dbReference type="ARBA" id="ARBA00022538"/>
    </source>
</evidence>
<feature type="domain" description="Ion transport" evidence="13">
    <location>
        <begin position="15"/>
        <end position="244"/>
    </location>
</feature>
<dbReference type="Proteomes" id="UP001239462">
    <property type="component" value="Unassembled WGS sequence"/>
</dbReference>
<evidence type="ECO:0000313" key="15">
    <source>
        <dbReference type="Proteomes" id="UP001239462"/>
    </source>
</evidence>
<name>A0ABT7PQ59_9BACT</name>
<evidence type="ECO:0000256" key="8">
    <source>
        <dbReference type="ARBA" id="ARBA00022989"/>
    </source>
</evidence>
<accession>A0ABT7PQ59</accession>
<sequence length="291" mass="32743">MHDVIFESDTPAGWTFDVGLLIAILCSISVISLETIPSIAKQELFVLEAIEWLLTILFSIEYVARLVCARHPLRYAFSFWGIVDLLSILPTYIGFFFVPQNQTRSFAILRSIRLLRAFRVLKLWRMMSDADELWHAVWNARHKIIVFLIVVMVAVTISGTLMYFVETIVPALVAGVRPEQYDSRFDSIPQAMYWAIVTMTTVGYGDIVPTTTTGKVISATLILLGYSLIIVPSGFVTAELSSRSESEKRTGDSCPRCATDEHLVGAIYCHRCGERLGRSHQDSEDPLRKDS</sequence>
<reference evidence="14 15" key="1">
    <citation type="submission" date="2023-06" db="EMBL/GenBank/DDBJ databases">
        <title>Roseiconus lacunae JC819 isolated from Gulf of Mannar region, Tamil Nadu.</title>
        <authorList>
            <person name="Pk S."/>
            <person name="Ch S."/>
            <person name="Ch V.R."/>
        </authorList>
    </citation>
    <scope>NUCLEOTIDE SEQUENCE [LARGE SCALE GENOMIC DNA]</scope>
    <source>
        <strain evidence="14 15">JC819</strain>
    </source>
</reference>
<dbReference type="Pfam" id="PF00520">
    <property type="entry name" value="Ion_trans"/>
    <property type="match status" value="1"/>
</dbReference>
<keyword evidence="9" id="KW-0406">Ion transport</keyword>
<feature type="transmembrane region" description="Helical" evidence="12">
    <location>
        <begin position="144"/>
        <end position="165"/>
    </location>
</feature>
<comment type="caution">
    <text evidence="14">The sequence shown here is derived from an EMBL/GenBank/DDBJ whole genome shotgun (WGS) entry which is preliminary data.</text>
</comment>
<evidence type="ECO:0000256" key="10">
    <source>
        <dbReference type="ARBA" id="ARBA00023136"/>
    </source>
</evidence>
<dbReference type="PRINTS" id="PR00169">
    <property type="entry name" value="KCHANNEL"/>
</dbReference>
<evidence type="ECO:0000256" key="7">
    <source>
        <dbReference type="ARBA" id="ARBA00022958"/>
    </source>
</evidence>
<keyword evidence="11" id="KW-0407">Ion channel</keyword>
<dbReference type="PANTHER" id="PTHR11537:SF254">
    <property type="entry name" value="POTASSIUM VOLTAGE-GATED CHANNEL PROTEIN SHAB"/>
    <property type="match status" value="1"/>
</dbReference>
<evidence type="ECO:0000256" key="2">
    <source>
        <dbReference type="ARBA" id="ARBA00022448"/>
    </source>
</evidence>
<evidence type="ECO:0000256" key="11">
    <source>
        <dbReference type="ARBA" id="ARBA00023303"/>
    </source>
</evidence>